<evidence type="ECO:0000256" key="13">
    <source>
        <dbReference type="RuleBase" id="RU363047"/>
    </source>
</evidence>
<keyword evidence="10 12" id="KW-0675">Receptor</keyword>
<dbReference type="AlphaFoldDB" id="A0A5N3WQY8"/>
<dbReference type="InterPro" id="IPR050516">
    <property type="entry name" value="Olfactory_GPCR"/>
</dbReference>
<feature type="transmembrane region" description="Helical" evidence="13">
    <location>
        <begin position="242"/>
        <end position="262"/>
    </location>
</feature>
<evidence type="ECO:0000256" key="3">
    <source>
        <dbReference type="ARBA" id="ARBA00022475"/>
    </source>
</evidence>
<evidence type="ECO:0000256" key="4">
    <source>
        <dbReference type="ARBA" id="ARBA00022606"/>
    </source>
</evidence>
<evidence type="ECO:0000259" key="14">
    <source>
        <dbReference type="PROSITE" id="PS50262"/>
    </source>
</evidence>
<dbReference type="InterPro" id="IPR017452">
    <property type="entry name" value="GPCR_Rhodpsn_7TM"/>
</dbReference>
<dbReference type="SUPFAM" id="SSF81321">
    <property type="entry name" value="Family A G protein-coupled receptor-like"/>
    <property type="match status" value="1"/>
</dbReference>
<dbReference type="Proteomes" id="UP000326458">
    <property type="component" value="Unassembled WGS sequence"/>
</dbReference>
<dbReference type="PANTHER" id="PTHR26452">
    <property type="entry name" value="OLFACTORY RECEPTOR"/>
    <property type="match status" value="1"/>
</dbReference>
<sequence length="320" mass="35855">MDAYNQTTLTHFILIGLSDRPEVRYPLFVVFTIIYQVTVGGNGAILLAIGTEKKLHTPMYYFLANLSLLDISYPSVTVPKMLENLLTEKHSISYIGCALQLYFLVALVGTEVFLLSVMAYDRYVAICFPLRYTLIITKVRCVQLTAGTWVAGFLNSLLHTVSIFCLSFCKSNQVNQYYCDIPPVLVLSCSSTYVAEMLILVEGGILGISSFLVTFISYFYIISTILKIQSAGGKHKAFSTCASHLLVVCLFGVTTVFTYVRPYSSQHFPARDRLISMLYGIITPMLNPMIYSLINSEVKGPVRGSYVIEYIHCKYNIQSK</sequence>
<keyword evidence="16" id="KW-1185">Reference proteome</keyword>
<evidence type="ECO:0000256" key="2">
    <source>
        <dbReference type="ARBA" id="ARBA00004651"/>
    </source>
</evidence>
<dbReference type="Gene3D" id="1.20.1070.10">
    <property type="entry name" value="Rhodopsin 7-helix transmembrane proteins"/>
    <property type="match status" value="1"/>
</dbReference>
<dbReference type="PROSITE" id="PS50262">
    <property type="entry name" value="G_PROTEIN_RECEP_F1_2"/>
    <property type="match status" value="1"/>
</dbReference>
<dbReference type="Pfam" id="PF13853">
    <property type="entry name" value="7tm_4"/>
    <property type="match status" value="1"/>
</dbReference>
<dbReference type="GO" id="GO:0004930">
    <property type="term" value="F:G protein-coupled receptor activity"/>
    <property type="evidence" value="ECO:0007669"/>
    <property type="project" value="UniProtKB-KW"/>
</dbReference>
<comment type="caution">
    <text evidence="15">The sequence shown here is derived from an EMBL/GenBank/DDBJ whole genome shotgun (WGS) entry which is preliminary data.</text>
</comment>
<evidence type="ECO:0000256" key="7">
    <source>
        <dbReference type="ARBA" id="ARBA00022989"/>
    </source>
</evidence>
<evidence type="ECO:0000256" key="10">
    <source>
        <dbReference type="ARBA" id="ARBA00023170"/>
    </source>
</evidence>
<dbReference type="PRINTS" id="PR00245">
    <property type="entry name" value="OLFACTORYR"/>
</dbReference>
<evidence type="ECO:0000256" key="9">
    <source>
        <dbReference type="ARBA" id="ARBA00023136"/>
    </source>
</evidence>
<comment type="similarity">
    <text evidence="12">Belongs to the G-protein coupled receptor 1 family.</text>
</comment>
<evidence type="ECO:0000313" key="16">
    <source>
        <dbReference type="Proteomes" id="UP000326458"/>
    </source>
</evidence>
<keyword evidence="7 13" id="KW-1133">Transmembrane helix</keyword>
<dbReference type="CDD" id="cd13954">
    <property type="entry name" value="7tmA_OR"/>
    <property type="match status" value="1"/>
</dbReference>
<comment type="function">
    <text evidence="1">Putative odorant or sperm cell receptor.</text>
</comment>
<keyword evidence="9 13" id="KW-0472">Membrane</keyword>
<feature type="transmembrane region" description="Helical" evidence="13">
    <location>
        <begin position="60"/>
        <end position="79"/>
    </location>
</feature>
<feature type="transmembrane region" description="Helical" evidence="13">
    <location>
        <begin position="99"/>
        <end position="120"/>
    </location>
</feature>
<dbReference type="InterPro" id="IPR000276">
    <property type="entry name" value="GPCR_Rhodpsn"/>
</dbReference>
<dbReference type="GO" id="GO:0004984">
    <property type="term" value="F:olfactory receptor activity"/>
    <property type="evidence" value="ECO:0007669"/>
    <property type="project" value="InterPro"/>
</dbReference>
<keyword evidence="11 12" id="KW-0807">Transducer</keyword>
<feature type="transmembrane region" description="Helical" evidence="13">
    <location>
        <begin position="27"/>
        <end position="48"/>
    </location>
</feature>
<proteinExistence type="inferred from homology"/>
<organism evidence="15 16">
    <name type="scientific">Muntiacus muntjak</name>
    <name type="common">Barking deer</name>
    <name type="synonym">Indian muntjac</name>
    <dbReference type="NCBI Taxonomy" id="9888"/>
    <lineage>
        <taxon>Eukaryota</taxon>
        <taxon>Metazoa</taxon>
        <taxon>Chordata</taxon>
        <taxon>Craniata</taxon>
        <taxon>Vertebrata</taxon>
        <taxon>Euteleostomi</taxon>
        <taxon>Mammalia</taxon>
        <taxon>Eutheria</taxon>
        <taxon>Laurasiatheria</taxon>
        <taxon>Artiodactyla</taxon>
        <taxon>Ruminantia</taxon>
        <taxon>Pecora</taxon>
        <taxon>Cervidae</taxon>
        <taxon>Muntiacinae</taxon>
        <taxon>Muntiacus</taxon>
    </lineage>
</organism>
<dbReference type="PRINTS" id="PR00237">
    <property type="entry name" value="GPCRRHODOPSN"/>
</dbReference>
<feature type="domain" description="G-protein coupled receptors family 1 profile" evidence="14">
    <location>
        <begin position="41"/>
        <end position="291"/>
    </location>
</feature>
<reference evidence="15 16" key="1">
    <citation type="submission" date="2019-06" db="EMBL/GenBank/DDBJ databases">
        <title>Discovery of a novel chromosome fission-fusion reversal in muntjac.</title>
        <authorList>
            <person name="Mudd A.B."/>
            <person name="Bredeson J.V."/>
            <person name="Baum R."/>
            <person name="Hockemeyer D."/>
            <person name="Rokhsar D.S."/>
        </authorList>
    </citation>
    <scope>NUCLEOTIDE SEQUENCE [LARGE SCALE GENOMIC DNA]</scope>
    <source>
        <strain evidence="15">UTSW_UCB_Mm</strain>
        <tissue evidence="15">Fibroblast cell line</tissue>
    </source>
</reference>
<dbReference type="FunFam" id="1.20.1070.10:FF:000001">
    <property type="entry name" value="Olfactory receptor"/>
    <property type="match status" value="1"/>
</dbReference>
<dbReference type="EMBL" id="VCEA01000001">
    <property type="protein sequence ID" value="KAB0364242.1"/>
    <property type="molecule type" value="Genomic_DNA"/>
</dbReference>
<evidence type="ECO:0000256" key="6">
    <source>
        <dbReference type="ARBA" id="ARBA00022725"/>
    </source>
</evidence>
<dbReference type="PROSITE" id="PS00237">
    <property type="entry name" value="G_PROTEIN_RECEP_F1_1"/>
    <property type="match status" value="1"/>
</dbReference>
<dbReference type="GO" id="GO:0005886">
    <property type="term" value="C:plasma membrane"/>
    <property type="evidence" value="ECO:0007669"/>
    <property type="project" value="UniProtKB-SubCell"/>
</dbReference>
<evidence type="ECO:0000256" key="5">
    <source>
        <dbReference type="ARBA" id="ARBA00022692"/>
    </source>
</evidence>
<accession>A0A5N3WQY8</accession>
<comment type="subcellular location">
    <subcellularLocation>
        <location evidence="2 13">Cell membrane</location>
        <topology evidence="2 13">Multi-pass membrane protein</topology>
    </subcellularLocation>
</comment>
<evidence type="ECO:0000256" key="8">
    <source>
        <dbReference type="ARBA" id="ARBA00023040"/>
    </source>
</evidence>
<name>A0A5N3WQY8_MUNMU</name>
<evidence type="ECO:0000256" key="11">
    <source>
        <dbReference type="ARBA" id="ARBA00023224"/>
    </source>
</evidence>
<keyword evidence="8 12" id="KW-0297">G-protein coupled receptor</keyword>
<feature type="transmembrane region" description="Helical" evidence="13">
    <location>
        <begin position="274"/>
        <end position="294"/>
    </location>
</feature>
<keyword evidence="4 13" id="KW-0716">Sensory transduction</keyword>
<evidence type="ECO:0000313" key="15">
    <source>
        <dbReference type="EMBL" id="KAB0364242.1"/>
    </source>
</evidence>
<evidence type="ECO:0000256" key="12">
    <source>
        <dbReference type="RuleBase" id="RU000688"/>
    </source>
</evidence>
<evidence type="ECO:0000256" key="1">
    <source>
        <dbReference type="ARBA" id="ARBA00003929"/>
    </source>
</evidence>
<gene>
    <name evidence="15" type="ORF">FD754_008398</name>
</gene>
<keyword evidence="5 12" id="KW-0812">Transmembrane</keyword>
<keyword evidence="6 13" id="KW-0552">Olfaction</keyword>
<protein>
    <recommendedName>
        <fullName evidence="13">Olfactory receptor</fullName>
    </recommendedName>
</protein>
<feature type="transmembrane region" description="Helical" evidence="13">
    <location>
        <begin position="197"/>
        <end position="221"/>
    </location>
</feature>
<feature type="transmembrane region" description="Helical" evidence="13">
    <location>
        <begin position="141"/>
        <end position="164"/>
    </location>
</feature>
<dbReference type="InterPro" id="IPR000725">
    <property type="entry name" value="Olfact_rcpt"/>
</dbReference>
<keyword evidence="3 13" id="KW-1003">Cell membrane</keyword>